<accession>A0ABQ3T7J5</accession>
<dbReference type="InterPro" id="IPR027806">
    <property type="entry name" value="HARBI1_dom"/>
</dbReference>
<keyword evidence="6" id="KW-1185">Reference proteome</keyword>
<protein>
    <submittedName>
        <fullName evidence="5">IS5 family transposase</fullName>
    </submittedName>
</protein>
<comment type="cofactor">
    <cofactor evidence="1">
        <name>a divalent metal cation</name>
        <dbReference type="ChEBI" id="CHEBI:60240"/>
    </cofactor>
</comment>
<reference evidence="6" key="1">
    <citation type="submission" date="2023-07" db="EMBL/GenBank/DDBJ databases">
        <title>Whole genome shotgun sequence of Streptomyces spororaveus NBRC 15456.</title>
        <authorList>
            <person name="Komaki H."/>
            <person name="Tamura T."/>
        </authorList>
    </citation>
    <scope>NUCLEOTIDE SEQUENCE [LARGE SCALE GENOMIC DNA]</scope>
    <source>
        <strain evidence="6">NBRC 15456</strain>
    </source>
</reference>
<gene>
    <name evidence="5" type="ORF">Sspor_17030</name>
</gene>
<dbReference type="Pfam" id="PF13359">
    <property type="entry name" value="DDE_Tnp_4"/>
    <property type="match status" value="1"/>
</dbReference>
<dbReference type="Pfam" id="PF13613">
    <property type="entry name" value="HTH_Tnp_4"/>
    <property type="match status" value="1"/>
</dbReference>
<dbReference type="RefSeq" id="WP_202198393.1">
    <property type="nucleotide sequence ID" value="NZ_BAAATO010000031.1"/>
</dbReference>
<evidence type="ECO:0000256" key="2">
    <source>
        <dbReference type="ARBA" id="ARBA00022723"/>
    </source>
</evidence>
<evidence type="ECO:0000259" key="4">
    <source>
        <dbReference type="Pfam" id="PF13613"/>
    </source>
</evidence>
<evidence type="ECO:0000313" key="5">
    <source>
        <dbReference type="EMBL" id="GHI76142.1"/>
    </source>
</evidence>
<dbReference type="InterPro" id="IPR027805">
    <property type="entry name" value="Transposase_HTH_dom"/>
</dbReference>
<dbReference type="Proteomes" id="UP000608522">
    <property type="component" value="Unassembled WGS sequence"/>
</dbReference>
<feature type="domain" description="Transposase Helix-turn-helix" evidence="4">
    <location>
        <begin position="35"/>
        <end position="85"/>
    </location>
</feature>
<name>A0ABQ3T7J5_9ACTN</name>
<evidence type="ECO:0000313" key="6">
    <source>
        <dbReference type="Proteomes" id="UP000608522"/>
    </source>
</evidence>
<organism evidence="5 6">
    <name type="scientific">Streptomyces spororaveus</name>
    <dbReference type="NCBI Taxonomy" id="284039"/>
    <lineage>
        <taxon>Bacteria</taxon>
        <taxon>Bacillati</taxon>
        <taxon>Actinomycetota</taxon>
        <taxon>Actinomycetes</taxon>
        <taxon>Kitasatosporales</taxon>
        <taxon>Streptomycetaceae</taxon>
        <taxon>Streptomyces</taxon>
    </lineage>
</organism>
<keyword evidence="2" id="KW-0479">Metal-binding</keyword>
<sequence>MLVYPSSIDLSSSTLRHLTRQLTARRRELGTRWRRLPAGRQALLALAHLRCGDTYAQLAAGFGIGIATVYRYIREAIEVLCVLAPSLDEAMETARTKAYVILDGTLLPIDRIAVGTPYYSGKHKRHGMNVQVLTDPFGRLLWASAALPGSTHDLTAARSHGIVDALAAAGLKCWADKAYKGAGRHIRVPFRGRRLKRWKRRHNSSHAKIRCVGEQAMAVLKGWRLLRKLRCSTNRITDIVKAVLVLYHAAT</sequence>
<evidence type="ECO:0000256" key="1">
    <source>
        <dbReference type="ARBA" id="ARBA00001968"/>
    </source>
</evidence>
<proteinExistence type="predicted"/>
<dbReference type="EMBL" id="BNED01000005">
    <property type="protein sequence ID" value="GHI76142.1"/>
    <property type="molecule type" value="Genomic_DNA"/>
</dbReference>
<evidence type="ECO:0000259" key="3">
    <source>
        <dbReference type="Pfam" id="PF13359"/>
    </source>
</evidence>
<feature type="domain" description="DDE Tnp4" evidence="3">
    <location>
        <begin position="102"/>
        <end position="247"/>
    </location>
</feature>
<comment type="caution">
    <text evidence="5">The sequence shown here is derived from an EMBL/GenBank/DDBJ whole genome shotgun (WGS) entry which is preliminary data.</text>
</comment>